<sequence length="268" mass="30944">MAFLLSVARNLRLKLNTKPNYPFKKRGFKVVVGERNDESGEEQEQVVEVVPLEKWFWKFKEDYLDNSKYENAMDGFMRNAMRLTADQRTHEFAALDSLLGKNLTWLQLVLVDDKRSIQGNLYSVAARVFPNSLYVAENSRQLFREAAPYFLHDTEQWVFSRSFVLKEYNGTIHEEALEFPGYDPLGGLDKLHVDMPYDIRCTEVFMFIAGDYAVEERGLSSHEAVQRLLYELNTAEGIRKIHGFYLVSGSAKVSPEKLAVLKNMHISI</sequence>
<dbReference type="Proteomes" id="UP000596660">
    <property type="component" value="Unplaced"/>
</dbReference>
<reference evidence="1" key="2">
    <citation type="submission" date="2021-03" db="UniProtKB">
        <authorList>
            <consortium name="EnsemblPlants"/>
        </authorList>
    </citation>
    <scope>IDENTIFICATION</scope>
</reference>
<organism evidence="1 2">
    <name type="scientific">Chenopodium quinoa</name>
    <name type="common">Quinoa</name>
    <dbReference type="NCBI Taxonomy" id="63459"/>
    <lineage>
        <taxon>Eukaryota</taxon>
        <taxon>Viridiplantae</taxon>
        <taxon>Streptophyta</taxon>
        <taxon>Embryophyta</taxon>
        <taxon>Tracheophyta</taxon>
        <taxon>Spermatophyta</taxon>
        <taxon>Magnoliopsida</taxon>
        <taxon>eudicotyledons</taxon>
        <taxon>Gunneridae</taxon>
        <taxon>Pentapetalae</taxon>
        <taxon>Caryophyllales</taxon>
        <taxon>Chenopodiaceae</taxon>
        <taxon>Chenopodioideae</taxon>
        <taxon>Atripliceae</taxon>
        <taxon>Chenopodium</taxon>
    </lineage>
</organism>
<reference evidence="1" key="1">
    <citation type="journal article" date="2017" name="Nature">
        <title>The genome of Chenopodium quinoa.</title>
        <authorList>
            <person name="Jarvis D.E."/>
            <person name="Ho Y.S."/>
            <person name="Lightfoot D.J."/>
            <person name="Schmoeckel S.M."/>
            <person name="Li B."/>
            <person name="Borm T.J.A."/>
            <person name="Ohyanagi H."/>
            <person name="Mineta K."/>
            <person name="Michell C.T."/>
            <person name="Saber N."/>
            <person name="Kharbatia N.M."/>
            <person name="Rupper R.R."/>
            <person name="Sharp A.R."/>
            <person name="Dally N."/>
            <person name="Boughton B.A."/>
            <person name="Woo Y.H."/>
            <person name="Gao G."/>
            <person name="Schijlen E.G.W.M."/>
            <person name="Guo X."/>
            <person name="Momin A.A."/>
            <person name="Negrao S."/>
            <person name="Al-Babili S."/>
            <person name="Gehring C."/>
            <person name="Roessner U."/>
            <person name="Jung C."/>
            <person name="Murphy K."/>
            <person name="Arold S.T."/>
            <person name="Gojobori T."/>
            <person name="van der Linden C.G."/>
            <person name="van Loo E.N."/>
            <person name="Jellen E.N."/>
            <person name="Maughan P.J."/>
            <person name="Tester M."/>
        </authorList>
    </citation>
    <scope>NUCLEOTIDE SEQUENCE [LARGE SCALE GENOMIC DNA]</scope>
    <source>
        <strain evidence="1">cv. PI 614886</strain>
    </source>
</reference>
<evidence type="ECO:0000313" key="1">
    <source>
        <dbReference type="EnsemblPlants" id="AUR62017114-RA:cds"/>
    </source>
</evidence>
<dbReference type="Gramene" id="AUR62017114-RA">
    <property type="protein sequence ID" value="AUR62017114-RA:cds"/>
    <property type="gene ID" value="AUR62017114"/>
</dbReference>
<dbReference type="EnsemblPlants" id="AUR62017114-RA">
    <property type="protein sequence ID" value="AUR62017114-RA:cds"/>
    <property type="gene ID" value="AUR62017114"/>
</dbReference>
<dbReference type="AlphaFoldDB" id="A0A803LQ85"/>
<keyword evidence="2" id="KW-1185">Reference proteome</keyword>
<evidence type="ECO:0000313" key="2">
    <source>
        <dbReference type="Proteomes" id="UP000596660"/>
    </source>
</evidence>
<name>A0A803LQ85_CHEQI</name>
<proteinExistence type="predicted"/>
<protein>
    <submittedName>
        <fullName evidence="1">Uncharacterized protein</fullName>
    </submittedName>
</protein>
<accession>A0A803LQ85</accession>